<feature type="region of interest" description="Disordered" evidence="1">
    <location>
        <begin position="435"/>
        <end position="481"/>
    </location>
</feature>
<feature type="compositionally biased region" description="Polar residues" evidence="1">
    <location>
        <begin position="472"/>
        <end position="481"/>
    </location>
</feature>
<feature type="region of interest" description="Disordered" evidence="1">
    <location>
        <begin position="544"/>
        <end position="588"/>
    </location>
</feature>
<protein>
    <submittedName>
        <fullName evidence="2">Str. FM013</fullName>
    </submittedName>
</protein>
<feature type="compositionally biased region" description="Basic and acidic residues" evidence="1">
    <location>
        <begin position="561"/>
        <end position="572"/>
    </location>
</feature>
<feature type="region of interest" description="Disordered" evidence="1">
    <location>
        <begin position="379"/>
        <end position="414"/>
    </location>
</feature>
<feature type="region of interest" description="Disordered" evidence="1">
    <location>
        <begin position="188"/>
        <end position="207"/>
    </location>
</feature>
<gene>
    <name evidence="2" type="ORF">PCAMFM013_S005g000551</name>
</gene>
<dbReference type="Proteomes" id="UP000053732">
    <property type="component" value="Unassembled WGS sequence"/>
</dbReference>
<organism evidence="2 3">
    <name type="scientific">Penicillium camemberti (strain FM 013)</name>
    <dbReference type="NCBI Taxonomy" id="1429867"/>
    <lineage>
        <taxon>Eukaryota</taxon>
        <taxon>Fungi</taxon>
        <taxon>Dikarya</taxon>
        <taxon>Ascomycota</taxon>
        <taxon>Pezizomycotina</taxon>
        <taxon>Eurotiomycetes</taxon>
        <taxon>Eurotiomycetidae</taxon>
        <taxon>Eurotiales</taxon>
        <taxon>Aspergillaceae</taxon>
        <taxon>Penicillium</taxon>
    </lineage>
</organism>
<feature type="region of interest" description="Disordered" evidence="1">
    <location>
        <begin position="295"/>
        <end position="315"/>
    </location>
</feature>
<evidence type="ECO:0000313" key="2">
    <source>
        <dbReference type="EMBL" id="CRL21387.1"/>
    </source>
</evidence>
<accession>A0A0G4P513</accession>
<evidence type="ECO:0000256" key="1">
    <source>
        <dbReference type="SAM" id="MobiDB-lite"/>
    </source>
</evidence>
<dbReference type="AlphaFoldDB" id="A0A0G4P513"/>
<reference evidence="2 3" key="1">
    <citation type="journal article" date="2014" name="Nat. Commun.">
        <title>Multiple recent horizontal transfers of a large genomic region in cheese making fungi.</title>
        <authorList>
            <person name="Cheeseman K."/>
            <person name="Ropars J."/>
            <person name="Renault P."/>
            <person name="Dupont J."/>
            <person name="Gouzy J."/>
            <person name="Branca A."/>
            <person name="Abraham A.L."/>
            <person name="Ceppi M."/>
            <person name="Conseiller E."/>
            <person name="Debuchy R."/>
            <person name="Malagnac F."/>
            <person name="Goarin A."/>
            <person name="Silar P."/>
            <person name="Lacoste S."/>
            <person name="Sallet E."/>
            <person name="Bensimon A."/>
            <person name="Giraud T."/>
            <person name="Brygoo Y."/>
        </authorList>
    </citation>
    <scope>NUCLEOTIDE SEQUENCE [LARGE SCALE GENOMIC DNA]</scope>
    <source>
        <strain evidence="3">FM 013</strain>
    </source>
</reference>
<feature type="compositionally biased region" description="Polar residues" evidence="1">
    <location>
        <begin position="298"/>
        <end position="314"/>
    </location>
</feature>
<sequence length="588" mass="65839">MNENLNYSAANGIWHAQLLDSPICHNCLQLHDHHACPTPLSKPLLEDSADALSLPPRSIKSRITGALSLHDYHKFLSKSADRITDPVDHAGRKLKRKTAALHLNRPSPLTISYPVSISSVASSPPPLSPSYSHSIVSHWSEEPEIGEAQTVHYQATQSPRLPVVSDLGTRARPNRKRVSKNTFREKLQQRAQAQAEEAEASKPQPSDSMLASTQAVATVSHGGACFEILNPRKSLDLARIVSYIEDVDNCSMVSTDNQRDSTFSIEQGLDRVSLSQFTDASLPSFYSTNSLYTSLSTDPQTSKSQPTDIPSSSPRIGERIRSLSEYSVNDQGFNYWSRPAQRTANSDLRIDTYDHANNDREIPQSPRMASITEESNLPNLDFSRRRPSTPSTQTFYSESEIGEPGSPVYANGDWAQVDGRDRGILFDLREDDLQEDETTPDHHHHHHQHHNYPYSQEHEEPPTPREIPLETPSGSPMHSPMYSTFDSAYPYPSSVSTSKLPHYPAPFDPYTYDPVYFDPHVQSVLAAANAETMGLRGSPARALDELQRQGRRSGETSPRFEFQRRKSDERKAAQRKGLRKFFSWKSGN</sequence>
<keyword evidence="3" id="KW-1185">Reference proteome</keyword>
<feature type="compositionally biased region" description="Basic and acidic residues" evidence="1">
    <location>
        <begin position="544"/>
        <end position="554"/>
    </location>
</feature>
<proteinExistence type="predicted"/>
<name>A0A0G4P513_PENC3</name>
<dbReference type="EMBL" id="HG793138">
    <property type="protein sequence ID" value="CRL21387.1"/>
    <property type="molecule type" value="Genomic_DNA"/>
</dbReference>
<feature type="compositionally biased region" description="Polar residues" evidence="1">
    <location>
        <begin position="388"/>
        <end position="397"/>
    </location>
</feature>
<evidence type="ECO:0000313" key="3">
    <source>
        <dbReference type="Proteomes" id="UP000053732"/>
    </source>
</evidence>